<feature type="compositionally biased region" description="Polar residues" evidence="2">
    <location>
        <begin position="707"/>
        <end position="726"/>
    </location>
</feature>
<feature type="region of interest" description="Disordered" evidence="2">
    <location>
        <begin position="143"/>
        <end position="170"/>
    </location>
</feature>
<evidence type="ECO:0000256" key="2">
    <source>
        <dbReference type="SAM" id="MobiDB-lite"/>
    </source>
</evidence>
<feature type="region of interest" description="Disordered" evidence="2">
    <location>
        <begin position="688"/>
        <end position="753"/>
    </location>
</feature>
<feature type="compositionally biased region" description="Basic and acidic residues" evidence="2">
    <location>
        <begin position="2108"/>
        <end position="2124"/>
    </location>
</feature>
<accession>A0ABD2N9Z3</accession>
<reference evidence="3 4" key="1">
    <citation type="journal article" date="2021" name="BMC Biol.">
        <title>Horizontally acquired antibacterial genes associated with adaptive radiation of ladybird beetles.</title>
        <authorList>
            <person name="Li H.S."/>
            <person name="Tang X.F."/>
            <person name="Huang Y.H."/>
            <person name="Xu Z.Y."/>
            <person name="Chen M.L."/>
            <person name="Du X.Y."/>
            <person name="Qiu B.Y."/>
            <person name="Chen P.T."/>
            <person name="Zhang W."/>
            <person name="Slipinski A."/>
            <person name="Escalona H.E."/>
            <person name="Waterhouse R.M."/>
            <person name="Zwick A."/>
            <person name="Pang H."/>
        </authorList>
    </citation>
    <scope>NUCLEOTIDE SEQUENCE [LARGE SCALE GENOMIC DNA]</scope>
    <source>
        <strain evidence="3">SYSU2018</strain>
    </source>
</reference>
<feature type="compositionally biased region" description="Basic and acidic residues" evidence="2">
    <location>
        <begin position="2044"/>
        <end position="2081"/>
    </location>
</feature>
<feature type="compositionally biased region" description="Basic and acidic residues" evidence="2">
    <location>
        <begin position="2188"/>
        <end position="2207"/>
    </location>
</feature>
<feature type="compositionally biased region" description="Polar residues" evidence="2">
    <location>
        <begin position="1814"/>
        <end position="1824"/>
    </location>
</feature>
<feature type="compositionally biased region" description="Basic and acidic residues" evidence="2">
    <location>
        <begin position="692"/>
        <end position="701"/>
    </location>
</feature>
<feature type="compositionally biased region" description="Basic and acidic residues" evidence="2">
    <location>
        <begin position="157"/>
        <end position="170"/>
    </location>
</feature>
<proteinExistence type="predicted"/>
<comment type="caution">
    <text evidence="3">The sequence shown here is derived from an EMBL/GenBank/DDBJ whole genome shotgun (WGS) entry which is preliminary data.</text>
</comment>
<feature type="region of interest" description="Disordered" evidence="2">
    <location>
        <begin position="1"/>
        <end position="30"/>
    </location>
</feature>
<sequence>MVISSDSSEETVQKTNNLDERKNEMIEQGTILHENNEEEYSLLEKELKVTVISTKPLEENRHLTIEERELPSSFSEVKDCDGEKEELVISTPRSKEPKAGSYKDENVSQKLTPYKDREEHHLLDKELSEKADEKLDEIVQNINLDKEDIDEQNPQVPEKRNVQSHEQPKEVGLKLSEPKNDVEIIASSLIKQDTHEEDIVISTVISEESKVDTQKHVEEQKELSTSCSKDQKYNENLTSVISTSLTQVSKIEHETHEHEEIVQNVDLDGEHELLLPLATQQEVIISECSNIYSVDLENQNYSEKLEEQIIDSSKMTMIEPHEQQTNEMEKNNVHKVQEHLVSSPSTEVYRKLDYVDLENENSEKSGENIIESFKIEQHEKQTNEIEIINVHEDHDQLASSALKEHNYIDKEENHWKETETMSVFLEESVQQLEESVQSLTLVKKSICEPQNSIVDPHSFQKSDKEIEEVVEKIDDHEPFVSADELNNRKDDELPSNESNSFEEEKKTIPSTTSGIVEIPEKLEFMKNFDTDSSSNKNEEKGALEKKREYVDLSTHINKFATTEELLGYDQNKKELEVPVKSIPRIENSEKDHMRIKTVDSRMTAESSICEKQNKSVINQKNSSVSELSFSVNKILQPAVINEKTVTELNKNNQLILTDPRNAVNLPGSSLQTAKTTVNDIRVEVQNALDLTNNKERSEDSKKKQRYQESTQKNGQTKKITSSSTSDLKGKLNRKILHADNKRKKEEKKKTNTNITPTKVVVEKIFSMEYPHEMLETSINHRLNVFNGSIIPISSNYVACKTGQYNTPIPLSQLPRTHFPNFTEPIIPDVRNIQNFSSSYPVQTSATKKSGVETTGRKSKRGEPSVDPSEATTSAYRPSVNNIEIVQIDDRIIHETNFQHQNFEYQDPNKIANLACASKKRKCEIAEPSCELSKQQKLDKIENIDNIQLSSNSEEGFKCEKEASISEDTTSKNKRKSLPKKVQNMGDFTDDDSTISELFQKDAKMDKCNLNTEINTFETAGKVKETRKSIECIVSCLKSNSYREIDLKSMNGVNLTQNEDQIKVSELENQHSQAENLHKQELESYKNDIIPVNKDSAETTDSALQNEVVQDDIMNTLASLSESTNQYMNDTNEHETSLLNEETDSEKIDIENCSEDLENSHISNSKLNEVHMEEVQIERSSEANVFLSTDQAIDKIINHIGTTILGKNEESDHLSLCKKEVVSTSTFQEENSRRQEGTLNSSETHTNILPVPEQTFANHISQTQPIVFGDEKINLPNDIDQMVPITSGIETVVGGECEIETSVDTSISQNEQDSSQIQSLPNTTVEATIPQVIKTGDLQCLMANIQQSGSQPMVQNIQSATPNSYSLFPEAPETNIQFVQSNTTGNPQVFQPPLQEKLTSTSCQFEMFLNGQTNQPDGSIFRPSDWNDISDFDFNTMTQANVNNYSTSYINPITSSNLQLLLDNPELLHFELTFNDVGCEVTVDNSSVEEGGVKPNDYVDSPEAIENRLIEDTIPEADPMVGGQKVLSSYSKPYSLLEETRFPESDLSFDEDMIRLLCYDDQTQPDVQQNTLSNEEDNSRSHSASSLDQKQLNETTDEWNLSISALYDPTALTESARLNVEKACKDKSTKLGSPTVEQSSTHEKKNHRNMDVASNYNAEQNGRTTVVEGAEAKTSAINLGDSNTVSQSPPGVKTVASLLCNNVQTQSNLYQISSVNDKDNSSINSGVSMNPKQVIESNNKWDPSISALFDSQTLPEVGRSTNDESSPTHEPENRKDISSNPKDQQSDRKSLDGSVESASKKINPSESHSSSKSSPQTITGRSSPRVQKIPASKYAPPKKLESSEGIQSNKTAKAKVVKHTPSPPIKKELGDAVSTKRRNTRDMPVLLETFDDFSCRRSSSSHPKKIETGGRPSQRNVSVKPSDIKDSVESSEQVTYMNMYDRAKSMKRLAAEDTSYSQFFYDDQSSSKSKKRKAPNRTEPITEDTVPKESYSHRDRHRSPNPKSKPPECRNLSREFGYIEPKKSRLTETSFHETRRSESSVPDSSRVREKPEVRDLNSEFDRLKNSDPPRSFKNDSRTDRILRSAYDGSSSERQHARPPSRSSSSQNRYDGRRSDYRKSENYDSRRRYHSSSKPYSNRSSHEGSSRFTTSPPESCTYAPNLLEYRRESYRWNQQTNEEWSARRSSRSSTSEEKKKTNPHSESKKRDDDSYGLYKTLDEMFPIDKNVYKGIDHIKT</sequence>
<feature type="region of interest" description="Disordered" evidence="2">
    <location>
        <begin position="2171"/>
        <end position="2210"/>
    </location>
</feature>
<keyword evidence="4" id="KW-1185">Reference proteome</keyword>
<feature type="region of interest" description="Disordered" evidence="2">
    <location>
        <begin position="1893"/>
        <end position="1930"/>
    </location>
</feature>
<dbReference type="Proteomes" id="UP001516400">
    <property type="component" value="Unassembled WGS sequence"/>
</dbReference>
<feature type="region of interest" description="Disordered" evidence="2">
    <location>
        <begin position="1749"/>
        <end position="1879"/>
    </location>
</feature>
<feature type="compositionally biased region" description="Low complexity" evidence="2">
    <location>
        <begin position="1957"/>
        <end position="1966"/>
    </location>
</feature>
<feature type="compositionally biased region" description="Polar residues" evidence="2">
    <location>
        <begin position="1749"/>
        <end position="1764"/>
    </location>
</feature>
<evidence type="ECO:0000313" key="3">
    <source>
        <dbReference type="EMBL" id="KAL3275462.1"/>
    </source>
</evidence>
<name>A0ABD2N9Z3_9CUCU</name>
<feature type="compositionally biased region" description="Polar residues" evidence="2">
    <location>
        <begin position="1580"/>
        <end position="1591"/>
    </location>
</feature>
<evidence type="ECO:0000313" key="4">
    <source>
        <dbReference type="Proteomes" id="UP001516400"/>
    </source>
</evidence>
<gene>
    <name evidence="3" type="ORF">HHI36_020222</name>
</gene>
<feature type="region of interest" description="Disordered" evidence="2">
    <location>
        <begin position="474"/>
        <end position="512"/>
    </location>
</feature>
<feature type="region of interest" description="Disordered" evidence="2">
    <location>
        <begin position="1957"/>
        <end position="2158"/>
    </location>
</feature>
<feature type="region of interest" description="Disordered" evidence="2">
    <location>
        <begin position="1570"/>
        <end position="1591"/>
    </location>
</feature>
<feature type="region of interest" description="Disordered" evidence="2">
    <location>
        <begin position="1626"/>
        <end position="1646"/>
    </location>
</feature>
<feature type="region of interest" description="Disordered" evidence="2">
    <location>
        <begin position="1225"/>
        <end position="1244"/>
    </location>
</feature>
<evidence type="ECO:0000256" key="1">
    <source>
        <dbReference type="SAM" id="Coils"/>
    </source>
</evidence>
<keyword evidence="1" id="KW-0175">Coiled coil</keyword>
<feature type="coiled-coil region" evidence="1">
    <location>
        <begin position="1056"/>
        <end position="1083"/>
    </location>
</feature>
<feature type="region of interest" description="Disordered" evidence="2">
    <location>
        <begin position="72"/>
        <end position="120"/>
    </location>
</feature>
<dbReference type="EMBL" id="JABFTP020000083">
    <property type="protein sequence ID" value="KAL3275462.1"/>
    <property type="molecule type" value="Genomic_DNA"/>
</dbReference>
<protein>
    <submittedName>
        <fullName evidence="3">Uncharacterized protein</fullName>
    </submittedName>
</protein>
<feature type="compositionally biased region" description="Low complexity" evidence="2">
    <location>
        <begin position="1799"/>
        <end position="1813"/>
    </location>
</feature>
<organism evidence="3 4">
    <name type="scientific">Cryptolaemus montrouzieri</name>
    <dbReference type="NCBI Taxonomy" id="559131"/>
    <lineage>
        <taxon>Eukaryota</taxon>
        <taxon>Metazoa</taxon>
        <taxon>Ecdysozoa</taxon>
        <taxon>Arthropoda</taxon>
        <taxon>Hexapoda</taxon>
        <taxon>Insecta</taxon>
        <taxon>Pterygota</taxon>
        <taxon>Neoptera</taxon>
        <taxon>Endopterygota</taxon>
        <taxon>Coleoptera</taxon>
        <taxon>Polyphaga</taxon>
        <taxon>Cucujiformia</taxon>
        <taxon>Coccinelloidea</taxon>
        <taxon>Coccinellidae</taxon>
        <taxon>Scymninae</taxon>
        <taxon>Scymnini</taxon>
        <taxon>Cryptolaemus</taxon>
    </lineage>
</organism>
<feature type="compositionally biased region" description="Basic and acidic residues" evidence="2">
    <location>
        <begin position="1765"/>
        <end position="1776"/>
    </location>
</feature>
<feature type="region of interest" description="Disordered" evidence="2">
    <location>
        <begin position="957"/>
        <end position="988"/>
    </location>
</feature>
<feature type="compositionally biased region" description="Basic and acidic residues" evidence="2">
    <location>
        <begin position="2019"/>
        <end position="2037"/>
    </location>
</feature>
<feature type="compositionally biased region" description="Basic and acidic residues" evidence="2">
    <location>
        <begin position="736"/>
        <end position="749"/>
    </location>
</feature>
<feature type="compositionally biased region" description="Polar residues" evidence="2">
    <location>
        <begin position="1629"/>
        <end position="1638"/>
    </location>
</feature>
<feature type="region of interest" description="Disordered" evidence="2">
    <location>
        <begin position="840"/>
        <end position="873"/>
    </location>
</feature>